<dbReference type="EMBL" id="JAHRIO010095178">
    <property type="protein sequence ID" value="MEQ2190018.1"/>
    <property type="molecule type" value="Genomic_DNA"/>
</dbReference>
<evidence type="ECO:0000313" key="1">
    <source>
        <dbReference type="EMBL" id="MEQ2190018.1"/>
    </source>
</evidence>
<comment type="caution">
    <text evidence="1">The sequence shown here is derived from an EMBL/GenBank/DDBJ whole genome shotgun (WGS) entry which is preliminary data.</text>
</comment>
<organism evidence="1 2">
    <name type="scientific">Goodea atripinnis</name>
    <dbReference type="NCBI Taxonomy" id="208336"/>
    <lineage>
        <taxon>Eukaryota</taxon>
        <taxon>Metazoa</taxon>
        <taxon>Chordata</taxon>
        <taxon>Craniata</taxon>
        <taxon>Vertebrata</taxon>
        <taxon>Euteleostomi</taxon>
        <taxon>Actinopterygii</taxon>
        <taxon>Neopterygii</taxon>
        <taxon>Teleostei</taxon>
        <taxon>Neoteleostei</taxon>
        <taxon>Acanthomorphata</taxon>
        <taxon>Ovalentaria</taxon>
        <taxon>Atherinomorphae</taxon>
        <taxon>Cyprinodontiformes</taxon>
        <taxon>Goodeidae</taxon>
        <taxon>Goodea</taxon>
    </lineage>
</organism>
<name>A0ABV0Q3B4_9TELE</name>
<accession>A0ABV0Q3B4</accession>
<protein>
    <submittedName>
        <fullName evidence="1">Uncharacterized protein</fullName>
    </submittedName>
</protein>
<gene>
    <name evidence="1" type="ORF">GOODEAATRI_031229</name>
</gene>
<dbReference type="Proteomes" id="UP001476798">
    <property type="component" value="Unassembled WGS sequence"/>
</dbReference>
<proteinExistence type="predicted"/>
<evidence type="ECO:0000313" key="2">
    <source>
        <dbReference type="Proteomes" id="UP001476798"/>
    </source>
</evidence>
<keyword evidence="2" id="KW-1185">Reference proteome</keyword>
<reference evidence="1 2" key="1">
    <citation type="submission" date="2021-06" db="EMBL/GenBank/DDBJ databases">
        <authorList>
            <person name="Palmer J.M."/>
        </authorList>
    </citation>
    <scope>NUCLEOTIDE SEQUENCE [LARGE SCALE GENOMIC DNA]</scope>
    <source>
        <strain evidence="1 2">GA_2019</strain>
        <tissue evidence="1">Muscle</tissue>
    </source>
</reference>
<sequence>MECCPNPFNSSQSTWTLFLRNHVLYSLRRSNHNQRICAWAETLAFAHFPLALFRPAPLHSDCFASVSITVFSVPVQTAVHKLVMGPGEIKRFSRRKCREKLIKLKSAYKDHNGQSRTN</sequence>